<dbReference type="SMART" id="SM00043">
    <property type="entry name" value="CY"/>
    <property type="match status" value="1"/>
</dbReference>
<accession>A0A668A5A5</accession>
<dbReference type="AlphaFoldDB" id="A0A668A5A5"/>
<evidence type="ECO:0000256" key="1">
    <source>
        <dbReference type="ARBA" id="ARBA00009403"/>
    </source>
</evidence>
<dbReference type="SUPFAM" id="SSF54403">
    <property type="entry name" value="Cystatin/monellin"/>
    <property type="match status" value="1"/>
</dbReference>
<protein>
    <submittedName>
        <fullName evidence="5">Cystatin F</fullName>
    </submittedName>
</protein>
<dbReference type="GO" id="GO:0005615">
    <property type="term" value="C:extracellular space"/>
    <property type="evidence" value="ECO:0007669"/>
    <property type="project" value="TreeGrafter"/>
</dbReference>
<evidence type="ECO:0000256" key="3">
    <source>
        <dbReference type="SAM" id="SignalP"/>
    </source>
</evidence>
<reference evidence="5" key="1">
    <citation type="submission" date="2019-06" db="EMBL/GenBank/DDBJ databases">
        <authorList>
            <consortium name="Wellcome Sanger Institute Data Sharing"/>
        </authorList>
    </citation>
    <scope>NUCLEOTIDE SEQUENCE [LARGE SCALE GENOMIC DNA]</scope>
</reference>
<dbReference type="InParanoid" id="A0A668A5A5"/>
<dbReference type="OrthoDB" id="9929365at2759"/>
<evidence type="ECO:0000256" key="2">
    <source>
        <dbReference type="ARBA" id="ARBA00023157"/>
    </source>
</evidence>
<evidence type="ECO:0000259" key="4">
    <source>
        <dbReference type="SMART" id="SM00043"/>
    </source>
</evidence>
<evidence type="ECO:0000313" key="5">
    <source>
        <dbReference type="Ensembl" id="ENSMMDP00005040291.1"/>
    </source>
</evidence>
<dbReference type="GO" id="GO:0006955">
    <property type="term" value="P:immune response"/>
    <property type="evidence" value="ECO:0007669"/>
    <property type="project" value="InterPro"/>
</dbReference>
<dbReference type="InterPro" id="IPR042886">
    <property type="entry name" value="Cystatin-F"/>
</dbReference>
<keyword evidence="6" id="KW-1185">Reference proteome</keyword>
<gene>
    <name evidence="5" type="primary">CST7</name>
</gene>
<dbReference type="Gene3D" id="3.10.450.10">
    <property type="match status" value="1"/>
</dbReference>
<feature type="chain" id="PRO_5025583173" evidence="3">
    <location>
        <begin position="24"/>
        <end position="144"/>
    </location>
</feature>
<dbReference type="PANTHER" id="PTHR47141">
    <property type="entry name" value="CYSTATIN-F"/>
    <property type="match status" value="1"/>
</dbReference>
<keyword evidence="2" id="KW-1015">Disulfide bond</keyword>
<dbReference type="GeneTree" id="ENSGT00940000160277"/>
<dbReference type="InterPro" id="IPR000010">
    <property type="entry name" value="Cystatin_dom"/>
</dbReference>
<dbReference type="GO" id="GO:0004869">
    <property type="term" value="F:cysteine-type endopeptidase inhibitor activity"/>
    <property type="evidence" value="ECO:0007669"/>
    <property type="project" value="InterPro"/>
</dbReference>
<dbReference type="Ensembl" id="ENSMMDT00005041120.1">
    <property type="protein sequence ID" value="ENSMMDP00005040291.1"/>
    <property type="gene ID" value="ENSMMDG00005018660.1"/>
</dbReference>
<dbReference type="GO" id="GO:0005770">
    <property type="term" value="C:late endosome"/>
    <property type="evidence" value="ECO:0007669"/>
    <property type="project" value="TreeGrafter"/>
</dbReference>
<evidence type="ECO:0000313" key="6">
    <source>
        <dbReference type="Proteomes" id="UP000472263"/>
    </source>
</evidence>
<feature type="domain" description="Cystatin" evidence="4">
    <location>
        <begin position="31"/>
        <end position="143"/>
    </location>
</feature>
<dbReference type="Pfam" id="PF00031">
    <property type="entry name" value="Cystatin"/>
    <property type="match status" value="1"/>
</dbReference>
<organism evidence="5 6">
    <name type="scientific">Myripristis murdjan</name>
    <name type="common">pinecone soldierfish</name>
    <dbReference type="NCBI Taxonomy" id="586833"/>
    <lineage>
        <taxon>Eukaryota</taxon>
        <taxon>Metazoa</taxon>
        <taxon>Chordata</taxon>
        <taxon>Craniata</taxon>
        <taxon>Vertebrata</taxon>
        <taxon>Euteleostomi</taxon>
        <taxon>Actinopterygii</taxon>
        <taxon>Neopterygii</taxon>
        <taxon>Teleostei</taxon>
        <taxon>Neoteleostei</taxon>
        <taxon>Acanthomorphata</taxon>
        <taxon>Holocentriformes</taxon>
        <taxon>Holocentridae</taxon>
        <taxon>Myripristis</taxon>
    </lineage>
</organism>
<name>A0A668A5A5_9TELE</name>
<dbReference type="CDD" id="cd00042">
    <property type="entry name" value="CY"/>
    <property type="match status" value="1"/>
</dbReference>
<dbReference type="PANTHER" id="PTHR47141:SF1">
    <property type="entry name" value="CYSTATIN-F"/>
    <property type="match status" value="1"/>
</dbReference>
<reference evidence="5" key="3">
    <citation type="submission" date="2025-09" db="UniProtKB">
        <authorList>
            <consortium name="Ensembl"/>
        </authorList>
    </citation>
    <scope>IDENTIFICATION</scope>
</reference>
<dbReference type="GO" id="GO:0005783">
    <property type="term" value="C:endoplasmic reticulum"/>
    <property type="evidence" value="ECO:0007669"/>
    <property type="project" value="TreeGrafter"/>
</dbReference>
<dbReference type="GeneID" id="115373064"/>
<dbReference type="GO" id="GO:0031643">
    <property type="term" value="P:positive regulation of myelination"/>
    <property type="evidence" value="ECO:0007669"/>
    <property type="project" value="TreeGrafter"/>
</dbReference>
<dbReference type="GO" id="GO:1903979">
    <property type="term" value="P:negative regulation of microglial cell activation"/>
    <property type="evidence" value="ECO:0007669"/>
    <property type="project" value="TreeGrafter"/>
</dbReference>
<comment type="similarity">
    <text evidence="1">Belongs to the cystatin family.</text>
</comment>
<dbReference type="FunFam" id="3.10.450.10:FF:000004">
    <property type="entry name" value="Cystatin C"/>
    <property type="match status" value="1"/>
</dbReference>
<dbReference type="Proteomes" id="UP000472263">
    <property type="component" value="Chromosome 15"/>
</dbReference>
<keyword evidence="3" id="KW-0732">Signal</keyword>
<dbReference type="GO" id="GO:0005794">
    <property type="term" value="C:Golgi apparatus"/>
    <property type="evidence" value="ECO:0007669"/>
    <property type="project" value="TreeGrafter"/>
</dbReference>
<dbReference type="GO" id="GO:0005764">
    <property type="term" value="C:lysosome"/>
    <property type="evidence" value="ECO:0007669"/>
    <property type="project" value="TreeGrafter"/>
</dbReference>
<proteinExistence type="inferred from homology"/>
<dbReference type="RefSeq" id="XP_029927160.1">
    <property type="nucleotide sequence ID" value="XM_030071300.1"/>
</dbReference>
<dbReference type="InterPro" id="IPR046350">
    <property type="entry name" value="Cystatin_sf"/>
</dbReference>
<reference evidence="5" key="2">
    <citation type="submission" date="2025-08" db="UniProtKB">
        <authorList>
            <consortium name="Ensembl"/>
        </authorList>
    </citation>
    <scope>IDENTIFICATION</scope>
</reference>
<sequence length="144" mass="16154">MEGLRRTLLLVSLLVVLEGMAAAAGGHPGRSLPGAPHNISKDDRGLRRAVLTATHSFNNQSNDAFLFRASAINTAQRQIIKGIRYIMQVQISRTICRKRDNSPDLSKCGFQPDGALRQTLSCHFEVWAMPWLHQMKTLFFFCRS</sequence>
<feature type="signal peptide" evidence="3">
    <location>
        <begin position="1"/>
        <end position="23"/>
    </location>
</feature>